<accession>A0A2M7BDP7</accession>
<gene>
    <name evidence="1" type="ORF">COS54_01385</name>
</gene>
<sequence length="212" mass="24635">MNLNVLNKTQVNILNNLGFLKEKSFYLAGGTALALQLGHRTSVDFDFYISKSFSSQDLLQDFNKEFKEVVVRQAVADTLILTVGNIDLSFFYYPYILLKPTVRLNVIDLASIEDISAMKIAAVVQRGVRRDFIDIYYLLQKFSLKEIVKFTLKKYPGYQEMLVLRALIYFKDADSENLARKIEVLDKSFSWEKVKDKIFEEVKKYQLNLIKK</sequence>
<dbReference type="EMBL" id="PEVC01000027">
    <property type="protein sequence ID" value="PIV01219.1"/>
    <property type="molecule type" value="Genomic_DNA"/>
</dbReference>
<evidence type="ECO:0000313" key="1">
    <source>
        <dbReference type="EMBL" id="PIV01219.1"/>
    </source>
</evidence>
<dbReference type="Proteomes" id="UP000229631">
    <property type="component" value="Unassembled WGS sequence"/>
</dbReference>
<comment type="caution">
    <text evidence="1">The sequence shown here is derived from an EMBL/GenBank/DDBJ whole genome shotgun (WGS) entry which is preliminary data.</text>
</comment>
<protein>
    <recommendedName>
        <fullName evidence="3">Nucleotidyl transferase AbiEii/AbiGii toxin family protein</fullName>
    </recommendedName>
</protein>
<reference evidence="2" key="1">
    <citation type="submission" date="2017-09" db="EMBL/GenBank/DDBJ databases">
        <title>Depth-based differentiation of microbial function through sediment-hosted aquifers and enrichment of novel symbionts in the deep terrestrial subsurface.</title>
        <authorList>
            <person name="Probst A.J."/>
            <person name="Ladd B."/>
            <person name="Jarett J.K."/>
            <person name="Geller-Mcgrath D.E."/>
            <person name="Sieber C.M.K."/>
            <person name="Emerson J.B."/>
            <person name="Anantharaman K."/>
            <person name="Thomas B.C."/>
            <person name="Malmstrom R."/>
            <person name="Stieglmeier M."/>
            <person name="Klingl A."/>
            <person name="Woyke T."/>
            <person name="Ryan C.M."/>
            <person name="Banfield J.F."/>
        </authorList>
    </citation>
    <scope>NUCLEOTIDE SEQUENCE [LARGE SCALE GENOMIC DNA]</scope>
</reference>
<dbReference type="InterPro" id="IPR014942">
    <property type="entry name" value="AbiEii"/>
</dbReference>
<name>A0A2M7BDP7_9BACT</name>
<evidence type="ECO:0008006" key="3">
    <source>
        <dbReference type="Google" id="ProtNLM"/>
    </source>
</evidence>
<evidence type="ECO:0000313" key="2">
    <source>
        <dbReference type="Proteomes" id="UP000229631"/>
    </source>
</evidence>
<dbReference type="Pfam" id="PF08843">
    <property type="entry name" value="AbiEii"/>
    <property type="match status" value="2"/>
</dbReference>
<dbReference type="AlphaFoldDB" id="A0A2M7BDP7"/>
<proteinExistence type="predicted"/>
<organism evidence="1 2">
    <name type="scientific">Candidatus Shapirobacteria bacterium CG03_land_8_20_14_0_80_39_12</name>
    <dbReference type="NCBI Taxonomy" id="1974879"/>
    <lineage>
        <taxon>Bacteria</taxon>
        <taxon>Candidatus Shapironibacteriota</taxon>
    </lineage>
</organism>